<sequence>MSRGNCSKQIAQGYKKQDNEILSSALEKNDEEVPCTNSFTGEDEDFSVSNHFNQYSFCSTICKRNAIIDDIDTMTSEFSENDLKVYTTISRPKSNEDMNGKISYQPQDERSVTSNSNDNFQKVAKSIIRKVERIALIIDDINFRKLFLCHSDIMDFHLASKFTEKISKAI</sequence>
<proteinExistence type="predicted"/>
<evidence type="ECO:0000313" key="2">
    <source>
        <dbReference type="Proteomes" id="UP000789570"/>
    </source>
</evidence>
<gene>
    <name evidence="1" type="ORF">FCALED_LOCUS10573</name>
</gene>
<organism evidence="1 2">
    <name type="scientific">Funneliformis caledonium</name>
    <dbReference type="NCBI Taxonomy" id="1117310"/>
    <lineage>
        <taxon>Eukaryota</taxon>
        <taxon>Fungi</taxon>
        <taxon>Fungi incertae sedis</taxon>
        <taxon>Mucoromycota</taxon>
        <taxon>Glomeromycotina</taxon>
        <taxon>Glomeromycetes</taxon>
        <taxon>Glomerales</taxon>
        <taxon>Glomeraceae</taxon>
        <taxon>Funneliformis</taxon>
    </lineage>
</organism>
<keyword evidence="2" id="KW-1185">Reference proteome</keyword>
<comment type="caution">
    <text evidence="1">The sequence shown here is derived from an EMBL/GenBank/DDBJ whole genome shotgun (WGS) entry which is preliminary data.</text>
</comment>
<name>A0A9N9H154_9GLOM</name>
<dbReference type="OrthoDB" id="2437848at2759"/>
<accession>A0A9N9H154</accession>
<reference evidence="1" key="1">
    <citation type="submission" date="2021-06" db="EMBL/GenBank/DDBJ databases">
        <authorList>
            <person name="Kallberg Y."/>
            <person name="Tangrot J."/>
            <person name="Rosling A."/>
        </authorList>
    </citation>
    <scope>NUCLEOTIDE SEQUENCE</scope>
    <source>
        <strain evidence="1">UK204</strain>
    </source>
</reference>
<dbReference type="Proteomes" id="UP000789570">
    <property type="component" value="Unassembled WGS sequence"/>
</dbReference>
<protein>
    <submittedName>
        <fullName evidence="1">14274_t:CDS:1</fullName>
    </submittedName>
</protein>
<dbReference type="EMBL" id="CAJVPQ010003953">
    <property type="protein sequence ID" value="CAG8641169.1"/>
    <property type="molecule type" value="Genomic_DNA"/>
</dbReference>
<evidence type="ECO:0000313" key="1">
    <source>
        <dbReference type="EMBL" id="CAG8641169.1"/>
    </source>
</evidence>
<dbReference type="AlphaFoldDB" id="A0A9N9H154"/>